<accession>U4UND0</accession>
<proteinExistence type="inferred from homology"/>
<feature type="compositionally biased region" description="Low complexity" evidence="4">
    <location>
        <begin position="527"/>
        <end position="558"/>
    </location>
</feature>
<feature type="region of interest" description="Disordered" evidence="4">
    <location>
        <begin position="344"/>
        <end position="381"/>
    </location>
</feature>
<keyword evidence="3" id="KW-0539">Nucleus</keyword>
<feature type="region of interest" description="Disordered" evidence="4">
    <location>
        <begin position="650"/>
        <end position="674"/>
    </location>
</feature>
<dbReference type="Proteomes" id="UP000030742">
    <property type="component" value="Unassembled WGS sequence"/>
</dbReference>
<feature type="region of interest" description="Disordered" evidence="4">
    <location>
        <begin position="403"/>
        <end position="600"/>
    </location>
</feature>
<dbReference type="OrthoDB" id="7668649at2759"/>
<evidence type="ECO:0000256" key="2">
    <source>
        <dbReference type="ARBA" id="ARBA00009200"/>
    </source>
</evidence>
<feature type="compositionally biased region" description="Basic and acidic residues" evidence="4">
    <location>
        <begin position="1"/>
        <end position="24"/>
    </location>
</feature>
<evidence type="ECO:0000256" key="1">
    <source>
        <dbReference type="ARBA" id="ARBA00004123"/>
    </source>
</evidence>
<comment type="similarity">
    <text evidence="2">Belongs to the BCL9 family.</text>
</comment>
<feature type="compositionally biased region" description="Polar residues" evidence="4">
    <location>
        <begin position="403"/>
        <end position="416"/>
    </location>
</feature>
<gene>
    <name evidence="6" type="ORF">D910_11907</name>
</gene>
<evidence type="ECO:0000256" key="4">
    <source>
        <dbReference type="SAM" id="MobiDB-lite"/>
    </source>
</evidence>
<dbReference type="AlphaFoldDB" id="U4UND0"/>
<feature type="compositionally biased region" description="Low complexity" evidence="4">
    <location>
        <begin position="566"/>
        <end position="593"/>
    </location>
</feature>
<reference evidence="6 7" key="1">
    <citation type="journal article" date="2013" name="Genome Biol.">
        <title>Draft genome of the mountain pine beetle, Dendroctonus ponderosae Hopkins, a major forest pest.</title>
        <authorList>
            <person name="Keeling C.I."/>
            <person name="Yuen M.M."/>
            <person name="Liao N.Y."/>
            <person name="Docking T.R."/>
            <person name="Chan S.K."/>
            <person name="Taylor G.A."/>
            <person name="Palmquist D.L."/>
            <person name="Jackman S.D."/>
            <person name="Nguyen A."/>
            <person name="Li M."/>
            <person name="Henderson H."/>
            <person name="Janes J.K."/>
            <person name="Zhao Y."/>
            <person name="Pandoh P."/>
            <person name="Moore R."/>
            <person name="Sperling F.A."/>
            <person name="Huber D.P."/>
            <person name="Birol I."/>
            <person name="Jones S.J."/>
            <person name="Bohlmann J."/>
        </authorList>
    </citation>
    <scope>NUCLEOTIDE SEQUENCE</scope>
</reference>
<organism evidence="6 7">
    <name type="scientific">Dendroctonus ponderosae</name>
    <name type="common">Mountain pine beetle</name>
    <dbReference type="NCBI Taxonomy" id="77166"/>
    <lineage>
        <taxon>Eukaryota</taxon>
        <taxon>Metazoa</taxon>
        <taxon>Ecdysozoa</taxon>
        <taxon>Arthropoda</taxon>
        <taxon>Hexapoda</taxon>
        <taxon>Insecta</taxon>
        <taxon>Pterygota</taxon>
        <taxon>Neoptera</taxon>
        <taxon>Endopterygota</taxon>
        <taxon>Coleoptera</taxon>
        <taxon>Polyphaga</taxon>
        <taxon>Cucujiformia</taxon>
        <taxon>Curculionidae</taxon>
        <taxon>Scolytinae</taxon>
        <taxon>Dendroctonus</taxon>
    </lineage>
</organism>
<evidence type="ECO:0000313" key="7">
    <source>
        <dbReference type="Proteomes" id="UP000030742"/>
    </source>
</evidence>
<comment type="subcellular location">
    <subcellularLocation>
        <location evidence="1">Nucleus</location>
    </subcellularLocation>
</comment>
<dbReference type="EMBL" id="KB632399">
    <property type="protein sequence ID" value="ERL94632.1"/>
    <property type="molecule type" value="Genomic_DNA"/>
</dbReference>
<dbReference type="STRING" id="77166.U4UND0"/>
<feature type="compositionally biased region" description="Polar residues" evidence="4">
    <location>
        <begin position="508"/>
        <end position="522"/>
    </location>
</feature>
<dbReference type="InterPro" id="IPR024670">
    <property type="entry name" value="BCL9_beta-catenin-bd_dom"/>
</dbReference>
<feature type="non-terminal residue" evidence="6">
    <location>
        <position position="1183"/>
    </location>
</feature>
<feature type="region of interest" description="Disordered" evidence="4">
    <location>
        <begin position="1"/>
        <end position="144"/>
    </location>
</feature>
<evidence type="ECO:0000259" key="5">
    <source>
        <dbReference type="Pfam" id="PF11502"/>
    </source>
</evidence>
<feature type="compositionally biased region" description="Polar residues" evidence="4">
    <location>
        <begin position="661"/>
        <end position="670"/>
    </location>
</feature>
<dbReference type="Pfam" id="PF11502">
    <property type="entry name" value="BCL9"/>
    <property type="match status" value="1"/>
</dbReference>
<evidence type="ECO:0000256" key="3">
    <source>
        <dbReference type="ARBA" id="ARBA00023242"/>
    </source>
</evidence>
<feature type="compositionally biased region" description="Basic and acidic residues" evidence="4">
    <location>
        <begin position="37"/>
        <end position="50"/>
    </location>
</feature>
<feature type="compositionally biased region" description="Polar residues" evidence="4">
    <location>
        <begin position="427"/>
        <end position="439"/>
    </location>
</feature>
<feature type="domain" description="B-cell lymphoma 9 beta-catenin binding" evidence="5">
    <location>
        <begin position="317"/>
        <end position="353"/>
    </location>
</feature>
<dbReference type="GO" id="GO:0005634">
    <property type="term" value="C:nucleus"/>
    <property type="evidence" value="ECO:0007669"/>
    <property type="project" value="UniProtKB-SubCell"/>
</dbReference>
<feature type="compositionally biased region" description="Polar residues" evidence="4">
    <location>
        <begin position="124"/>
        <end position="144"/>
    </location>
</feature>
<feature type="compositionally biased region" description="Polar residues" evidence="4">
    <location>
        <begin position="63"/>
        <end position="75"/>
    </location>
</feature>
<feature type="compositionally biased region" description="Low complexity" evidence="4">
    <location>
        <begin position="469"/>
        <end position="497"/>
    </location>
</feature>
<feature type="compositionally biased region" description="Low complexity" evidence="4">
    <location>
        <begin position="356"/>
        <end position="368"/>
    </location>
</feature>
<name>U4UND0_DENPD</name>
<feature type="compositionally biased region" description="Low complexity" evidence="4">
    <location>
        <begin position="106"/>
        <end position="115"/>
    </location>
</feature>
<feature type="region of interest" description="Disordered" evidence="4">
    <location>
        <begin position="1164"/>
        <end position="1183"/>
    </location>
</feature>
<protein>
    <recommendedName>
        <fullName evidence="5">B-cell lymphoma 9 beta-catenin binding domain-containing protein</fullName>
    </recommendedName>
</protein>
<evidence type="ECO:0000313" key="6">
    <source>
        <dbReference type="EMBL" id="ERL94632.1"/>
    </source>
</evidence>
<sequence>MRRLTSEMIKEKHEKGSDSVKEDPVSANKEPTNTEVQIKKEDDVATKKEPSTGPITKNGGLVGSTNTGSLQTTPDLKTEAPSEDPVTAAVSEATSLPLKQEDNIVDNDPLGDPFGLGLGPPVPTSGNTGHAPQTQPESIQPLGSNVINKQSSSMEVQYMQQQSQIFVFSTGLANSGADEVLHGRYPSIIAYHCAQPGTKKYLEKNPLKVTQFNRQHPVQWLNNIHVMKNKNCTRSPGLGSKPPPSIDNFLGPEGLEDMVGLGDSDAPWDQKTNHQLDSLEGAVTNGLPDMGPDMDSCSPSLLNVQPKLQGVQVPDENLTPQQRQHREERLASIRKMHQMLFPESQNDSAAGPPEGLPGMSPGGAAPLGPAGPGVPAPGQPPVTAQLEWQKLQNQFYDDRTKIKTQPQQGSNPSCSNPIVPVGPVSGNGPQSTNAQNSRTGPALGQRLQGPPPPYHQTQRSASVPIALQSPNPTSPNNPTSNLSLPSPRASSALNSPADPNRPFGTITRHMSTGQSPTSQDSPSAPRLNHSNPSTPLSSHLSPSVTSSSTEPSSTHQSTVDGMFGRTLQSMAQQKQQMSTSTTSSCSTLSASAAGKEPNLMPVPSPQQIQYLNTFEGQELIIQKQPNTSLKDGNIISPPVLPSGLDSNFATNTPDLPHTRVSGPNTPTSMDTRYPPTPGVPSEGCRFPISSPHTPTATSCGDKSVQRMSGATTVTPGMSPQTVPGPNSDPLKNDLFPTPSPHMMDMPRFSGPNASPGSQAKMSSCFAVSPQGKPSPLDLPGYNCGGGRNENIPLNPNCTSSMVNQKQTHFDPISSLAQMSQQLTNSVASSLNGQPGQGPPMMTFGSPSMHMMDMGSCHGGMGDMEPGSLMGMNPMQGPPHGFHPGSPMGHMRSHSPKLPGAFPNHMPMQRMMGRAPGPGPSPFNGANVQVKPNAPNTIQYLPAKGQGGNAPPGPRGPPSLDFLTRLASPISMMDTSKMQPGQFFQNCGPGGGPGPMQGNPMHMGHMDGGPGMGQEPPMMGPMGGHMGNGTGSPMMGGPGGMGMGPGGPGPGMMPMMRGGPGGMRPMMRVPQMGFGPGGDGMFPGASGPPMGPGPGNQQMFVAGPKGSPMGMAPDASQPLPPSMGQGGAFKGAPFVGPITSDPNYAQQYHNFQQQLYATNTRSQMGGVAQNMGPGPGPPHMQHLP</sequence>